<feature type="domain" description="Aldehyde dehydrogenase" evidence="6">
    <location>
        <begin position="2"/>
        <end position="146"/>
    </location>
</feature>
<dbReference type="EC" id="1.2.1.36" evidence="4"/>
<dbReference type="GO" id="GO:0006629">
    <property type="term" value="P:lipid metabolic process"/>
    <property type="evidence" value="ECO:0007669"/>
    <property type="project" value="UniProtKB-KW"/>
</dbReference>
<keyword evidence="2" id="KW-0560">Oxidoreductase</keyword>
<gene>
    <name evidence="7" type="primary">Aldh1a1_1</name>
    <name evidence="7" type="ORF">EURGUL_R14671</name>
</gene>
<keyword evidence="8" id="KW-1185">Reference proteome</keyword>
<evidence type="ECO:0000313" key="8">
    <source>
        <dbReference type="Proteomes" id="UP000541249"/>
    </source>
</evidence>
<reference evidence="7 8" key="1">
    <citation type="submission" date="2019-09" db="EMBL/GenBank/DDBJ databases">
        <title>Bird 10,000 Genomes (B10K) Project - Family phase.</title>
        <authorList>
            <person name="Zhang G."/>
        </authorList>
    </citation>
    <scope>NUCLEOTIDE SEQUENCE [LARGE SCALE GENOMIC DNA]</scope>
    <source>
        <strain evidence="7">B10K-DU-002-51</strain>
        <tissue evidence="7">Muscle</tissue>
    </source>
</reference>
<comment type="caution">
    <text evidence="7">The sequence shown here is derived from an EMBL/GenBank/DDBJ whole genome shotgun (WGS) entry which is preliminary data.</text>
</comment>
<name>A0A7L4DV87_9AVES</name>
<evidence type="ECO:0000256" key="4">
    <source>
        <dbReference type="ARBA" id="ARBA00039134"/>
    </source>
</evidence>
<evidence type="ECO:0000259" key="6">
    <source>
        <dbReference type="Pfam" id="PF00171"/>
    </source>
</evidence>
<dbReference type="PANTHER" id="PTHR11699">
    <property type="entry name" value="ALDEHYDE DEHYDROGENASE-RELATED"/>
    <property type="match status" value="1"/>
</dbReference>
<keyword evidence="3" id="KW-0443">Lipid metabolism</keyword>
<comment type="catalytic activity">
    <reaction evidence="5">
        <text>all-trans-retinal + NAD(+) + H2O = all-trans-retinoate + NADH + 2 H(+)</text>
        <dbReference type="Rhea" id="RHEA:42080"/>
        <dbReference type="ChEBI" id="CHEBI:15377"/>
        <dbReference type="ChEBI" id="CHEBI:15378"/>
        <dbReference type="ChEBI" id="CHEBI:17898"/>
        <dbReference type="ChEBI" id="CHEBI:35291"/>
        <dbReference type="ChEBI" id="CHEBI:57540"/>
        <dbReference type="ChEBI" id="CHEBI:57945"/>
        <dbReference type="EC" id="1.2.1.36"/>
    </reaction>
    <physiologicalReaction direction="left-to-right" evidence="5">
        <dbReference type="Rhea" id="RHEA:42081"/>
    </physiologicalReaction>
</comment>
<protein>
    <recommendedName>
        <fullName evidence="4">retinal dehydrogenase</fullName>
        <ecNumber evidence="4">1.2.1.36</ecNumber>
    </recommendedName>
</protein>
<dbReference type="EMBL" id="VZZY01025098">
    <property type="protein sequence ID" value="NXW66239.1"/>
    <property type="molecule type" value="Genomic_DNA"/>
</dbReference>
<dbReference type="Pfam" id="PF00171">
    <property type="entry name" value="Aldedh"/>
    <property type="match status" value="1"/>
</dbReference>
<evidence type="ECO:0000256" key="5">
    <source>
        <dbReference type="ARBA" id="ARBA00051505"/>
    </source>
</evidence>
<evidence type="ECO:0000256" key="3">
    <source>
        <dbReference type="ARBA" id="ARBA00023098"/>
    </source>
</evidence>
<evidence type="ECO:0000256" key="1">
    <source>
        <dbReference type="ARBA" id="ARBA00004891"/>
    </source>
</evidence>
<sequence length="146" mass="15674">LQTMEAIDGGKLFSTAYLMDLGACIKTLRYCAGWADKIHGRTVPMDGNFFTFTRHEPIGVCGQIIPWNFPLVMFIWKIAPALCCGNTVVIKPAEQTPLTALYMGSLIKEAGFPPGVVNIVPGFGPTAGAAISHHMDVDKVAFTGST</sequence>
<dbReference type="OrthoDB" id="310895at2759"/>
<dbReference type="FunFam" id="3.40.605.10:FF:000050">
    <property type="entry name" value="Aldehyde dehydrogenase, mitochondrial"/>
    <property type="match status" value="1"/>
</dbReference>
<comment type="pathway">
    <text evidence="1">Cofactor metabolism; retinol metabolism.</text>
</comment>
<evidence type="ECO:0000313" key="7">
    <source>
        <dbReference type="EMBL" id="NXW66239.1"/>
    </source>
</evidence>
<evidence type="ECO:0000256" key="2">
    <source>
        <dbReference type="ARBA" id="ARBA00023002"/>
    </source>
</evidence>
<dbReference type="Proteomes" id="UP000541249">
    <property type="component" value="Unassembled WGS sequence"/>
</dbReference>
<dbReference type="InterPro" id="IPR016161">
    <property type="entry name" value="Ald_DH/histidinol_DH"/>
</dbReference>
<organism evidence="7 8">
    <name type="scientific">Eurystomus gularis</name>
    <dbReference type="NCBI Taxonomy" id="325343"/>
    <lineage>
        <taxon>Eukaryota</taxon>
        <taxon>Metazoa</taxon>
        <taxon>Chordata</taxon>
        <taxon>Craniata</taxon>
        <taxon>Vertebrata</taxon>
        <taxon>Euteleostomi</taxon>
        <taxon>Archelosauria</taxon>
        <taxon>Archosauria</taxon>
        <taxon>Dinosauria</taxon>
        <taxon>Saurischia</taxon>
        <taxon>Theropoda</taxon>
        <taxon>Coelurosauria</taxon>
        <taxon>Aves</taxon>
        <taxon>Neognathae</taxon>
        <taxon>Neoaves</taxon>
        <taxon>Telluraves</taxon>
        <taxon>Coraciimorphae</taxon>
        <taxon>Coraciiformes</taxon>
        <taxon>Coraciidae</taxon>
        <taxon>Eurystomus</taxon>
    </lineage>
</organism>
<dbReference type="AlphaFoldDB" id="A0A7L4DV87"/>
<feature type="non-terminal residue" evidence="7">
    <location>
        <position position="146"/>
    </location>
</feature>
<dbReference type="SUPFAM" id="SSF53720">
    <property type="entry name" value="ALDH-like"/>
    <property type="match status" value="1"/>
</dbReference>
<dbReference type="Gene3D" id="3.40.605.10">
    <property type="entry name" value="Aldehyde Dehydrogenase, Chain A, domain 1"/>
    <property type="match status" value="1"/>
</dbReference>
<dbReference type="InterPro" id="IPR016162">
    <property type="entry name" value="Ald_DH_N"/>
</dbReference>
<dbReference type="InterPro" id="IPR015590">
    <property type="entry name" value="Aldehyde_DH_dom"/>
</dbReference>
<accession>A0A7L4DV87</accession>
<dbReference type="GO" id="GO:0001758">
    <property type="term" value="F:retinal dehydrogenase (NAD+) activity"/>
    <property type="evidence" value="ECO:0007669"/>
    <property type="project" value="UniProtKB-EC"/>
</dbReference>
<proteinExistence type="predicted"/>
<feature type="non-terminal residue" evidence="7">
    <location>
        <position position="1"/>
    </location>
</feature>